<dbReference type="GO" id="GO:0061630">
    <property type="term" value="F:ubiquitin protein ligase activity"/>
    <property type="evidence" value="ECO:0007669"/>
    <property type="project" value="UniProtKB-EC"/>
</dbReference>
<keyword evidence="5" id="KW-0067">ATP-binding</keyword>
<comment type="catalytic activity">
    <reaction evidence="1">
        <text>S-ubiquitinyl-[E2 ubiquitin-conjugating enzyme]-L-cysteine + [acceptor protein]-L-lysine = [E2 ubiquitin-conjugating enzyme]-L-cysteine + N(6)-ubiquitinyl-[acceptor protein]-L-lysine.</text>
        <dbReference type="EC" id="2.3.2.27"/>
    </reaction>
</comment>
<dbReference type="Proteomes" id="UP000029121">
    <property type="component" value="Unassembled WGS sequence"/>
</dbReference>
<feature type="coiled-coil region" evidence="6">
    <location>
        <begin position="350"/>
        <end position="377"/>
    </location>
</feature>
<reference evidence="10" key="1">
    <citation type="journal article" date="2013" name="Nat. Genet.">
        <title>The Capsella rubella genome and the genomic consequences of rapid mating system evolution.</title>
        <authorList>
            <person name="Slotte T."/>
            <person name="Hazzouri K.M."/>
            <person name="Agren J.A."/>
            <person name="Koenig D."/>
            <person name="Maumus F."/>
            <person name="Guo Y.L."/>
            <person name="Steige K."/>
            <person name="Platts A.E."/>
            <person name="Escobar J.S."/>
            <person name="Newman L.K."/>
            <person name="Wang W."/>
            <person name="Mandakova T."/>
            <person name="Vello E."/>
            <person name="Smith L.M."/>
            <person name="Henz S.R."/>
            <person name="Steffen J."/>
            <person name="Takuno S."/>
            <person name="Brandvain Y."/>
            <person name="Coop G."/>
            <person name="Andolfatto P."/>
            <person name="Hu T.T."/>
            <person name="Blanchette M."/>
            <person name="Clark R.M."/>
            <person name="Quesneville H."/>
            <person name="Nordborg M."/>
            <person name="Gaut B.S."/>
            <person name="Lysak M.A."/>
            <person name="Jenkins J."/>
            <person name="Grimwood J."/>
            <person name="Chapman J."/>
            <person name="Prochnik S."/>
            <person name="Shu S."/>
            <person name="Rokhsar D."/>
            <person name="Schmutz J."/>
            <person name="Weigel D."/>
            <person name="Wright S.I."/>
        </authorList>
    </citation>
    <scope>NUCLEOTIDE SEQUENCE [LARGE SCALE GENOMIC DNA]</scope>
    <source>
        <strain evidence="10">cv. Monte Gargano</strain>
    </source>
</reference>
<dbReference type="InterPro" id="IPR000719">
    <property type="entry name" value="Prot_kinase_dom"/>
</dbReference>
<dbReference type="Pfam" id="PF00582">
    <property type="entry name" value="Usp"/>
    <property type="match status" value="1"/>
</dbReference>
<proteinExistence type="predicted"/>
<gene>
    <name evidence="9" type="ORF">CARUB_v10008461mg</name>
</gene>
<keyword evidence="6" id="KW-0175">Coiled coil</keyword>
<feature type="coiled-coil region" evidence="6">
    <location>
        <begin position="275"/>
        <end position="302"/>
    </location>
</feature>
<dbReference type="PROSITE" id="PS50011">
    <property type="entry name" value="PROTEIN_KINASE_DOM"/>
    <property type="match status" value="1"/>
</dbReference>
<dbReference type="SMART" id="SM00220">
    <property type="entry name" value="S_TKc"/>
    <property type="match status" value="1"/>
</dbReference>
<dbReference type="FunFam" id="3.30.200.20:FF:000162">
    <property type="entry name" value="Adenine nucleotide alpha hydrolase-like domain kinase"/>
    <property type="match status" value="1"/>
</dbReference>
<evidence type="ECO:0000256" key="4">
    <source>
        <dbReference type="ARBA" id="ARBA00022786"/>
    </source>
</evidence>
<evidence type="ECO:0000256" key="1">
    <source>
        <dbReference type="ARBA" id="ARBA00000900"/>
    </source>
</evidence>
<dbReference type="InterPro" id="IPR051348">
    <property type="entry name" value="U-box_ubiquitin_ligases"/>
</dbReference>
<feature type="domain" description="Protein kinase" evidence="8">
    <location>
        <begin position="400"/>
        <end position="663"/>
    </location>
</feature>
<evidence type="ECO:0000259" key="8">
    <source>
        <dbReference type="PROSITE" id="PS50011"/>
    </source>
</evidence>
<dbReference type="eggNOG" id="KOG1187">
    <property type="taxonomic scope" value="Eukaryota"/>
</dbReference>
<name>R0IBF0_9BRAS</name>
<organism evidence="9 10">
    <name type="scientific">Capsella rubella</name>
    <dbReference type="NCBI Taxonomy" id="81985"/>
    <lineage>
        <taxon>Eukaryota</taxon>
        <taxon>Viridiplantae</taxon>
        <taxon>Streptophyta</taxon>
        <taxon>Embryophyta</taxon>
        <taxon>Tracheophyta</taxon>
        <taxon>Spermatophyta</taxon>
        <taxon>Magnoliopsida</taxon>
        <taxon>eudicotyledons</taxon>
        <taxon>Gunneridae</taxon>
        <taxon>Pentapetalae</taxon>
        <taxon>rosids</taxon>
        <taxon>malvids</taxon>
        <taxon>Brassicales</taxon>
        <taxon>Brassicaceae</taxon>
        <taxon>Camelineae</taxon>
        <taxon>Capsella</taxon>
    </lineage>
</organism>
<sequence length="704" mass="78086">MAARRFKGKDNKPVTVIAIDKDKNSQHALKWAVDNIIANSPNCILLHVQTKLRIGVGENTEAPHDNQDEAHQFFLPFRGFCARKGIIATEVLLHDIDISSAIVDYVTNNSIANIVLGATARNSFLKKFKGVDVPTALLKTAPDTCAVFIVSKGKLITSRSASRPHTPQAPQHSPPTSKQPAMMSDPGRTSFTSSDSGRSSPTINGSFSPPIPHYKPDFNRSPLSELSNEFSPSGHSSESNASFYSILGRSTYGGSSHSSASMSEMTDGEESVYGVNITDHQSQNLEAEVRRLRLELKQFNASMCRESAPHLHGPRATVETQKLEESKAAREMLRALSEMDKQKTQSAIQAAEMAQRLAEMETQKRRLVEMQAKFKEQKMASSISYRRYNIKDVETATDGFSDTLKIGEGGYGPVYKAVLENTSVAIKILKSDVSQGLKQFNQEIEVLSCMRHPNMVILLGACPEYGCLVYEYMENGTLEDRLFCKDNTPPLSWRARFRIAAEIATGLLFLHQAKPEPLVHRDLKPANILLDRHLISKISDVGLARLVPPAIADSFSHYHMTAAAGTFCYIDPEYQQTGMLGVKSDLYSFGVVLLQIITAMPAMGLSHRVEKAIEKNRLREILDPKVSDWPEEETLVLAQLALQCCELRKKDRPDLASVLLPALSKLREFATEDHEVRNSDRIFSVSRAHNSVPLSPISPSQRMH</sequence>
<dbReference type="OrthoDB" id="4062651at2759"/>
<dbReference type="InterPro" id="IPR011009">
    <property type="entry name" value="Kinase-like_dom_sf"/>
</dbReference>
<dbReference type="Gene3D" id="1.10.510.10">
    <property type="entry name" value="Transferase(Phosphotransferase) domain 1"/>
    <property type="match status" value="1"/>
</dbReference>
<dbReference type="EMBL" id="KB870805">
    <property type="protein sequence ID" value="EOA39799.1"/>
    <property type="molecule type" value="Genomic_DNA"/>
</dbReference>
<keyword evidence="4" id="KW-0833">Ubl conjugation pathway</keyword>
<dbReference type="EC" id="2.3.2.27" evidence="2"/>
<dbReference type="Gene3D" id="3.30.200.20">
    <property type="entry name" value="Phosphorylase Kinase, domain 1"/>
    <property type="match status" value="1"/>
</dbReference>
<dbReference type="Pfam" id="PF07714">
    <property type="entry name" value="PK_Tyr_Ser-Thr"/>
    <property type="match status" value="1"/>
</dbReference>
<dbReference type="Gene3D" id="3.40.50.620">
    <property type="entry name" value="HUPs"/>
    <property type="match status" value="1"/>
</dbReference>
<evidence type="ECO:0000313" key="10">
    <source>
        <dbReference type="Proteomes" id="UP000029121"/>
    </source>
</evidence>
<evidence type="ECO:0000256" key="6">
    <source>
        <dbReference type="SAM" id="Coils"/>
    </source>
</evidence>
<dbReference type="SUPFAM" id="SSF56112">
    <property type="entry name" value="Protein kinase-like (PK-like)"/>
    <property type="match status" value="1"/>
</dbReference>
<dbReference type="PROSITE" id="PS00108">
    <property type="entry name" value="PROTEIN_KINASE_ST"/>
    <property type="match status" value="1"/>
</dbReference>
<dbReference type="SUPFAM" id="SSF52402">
    <property type="entry name" value="Adenine nucleotide alpha hydrolases-like"/>
    <property type="match status" value="1"/>
</dbReference>
<dbReference type="GO" id="GO:0004672">
    <property type="term" value="F:protein kinase activity"/>
    <property type="evidence" value="ECO:0007669"/>
    <property type="project" value="InterPro"/>
</dbReference>
<feature type="region of interest" description="Disordered" evidence="7">
    <location>
        <begin position="158"/>
        <end position="239"/>
    </location>
</feature>
<dbReference type="InterPro" id="IPR008271">
    <property type="entry name" value="Ser/Thr_kinase_AS"/>
</dbReference>
<dbReference type="PANTHER" id="PTHR45647:SF47">
    <property type="entry name" value="KINASE WITH ADENINE NUCLEOTIDE ALPHA HYDROLASES-LIKE DOMAIN-CONTAINING PROTEIN"/>
    <property type="match status" value="1"/>
</dbReference>
<dbReference type="InterPro" id="IPR014729">
    <property type="entry name" value="Rossmann-like_a/b/a_fold"/>
</dbReference>
<keyword evidence="3" id="KW-0547">Nucleotide-binding</keyword>
<dbReference type="AlphaFoldDB" id="R0IBF0"/>
<dbReference type="InterPro" id="IPR001245">
    <property type="entry name" value="Ser-Thr/Tyr_kinase_cat_dom"/>
</dbReference>
<protein>
    <recommendedName>
        <fullName evidence="2">RING-type E3 ubiquitin transferase</fullName>
        <ecNumber evidence="2">2.3.2.27</ecNumber>
    </recommendedName>
</protein>
<dbReference type="InterPro" id="IPR006016">
    <property type="entry name" value="UspA"/>
</dbReference>
<feature type="compositionally biased region" description="Low complexity" evidence="7">
    <location>
        <begin position="187"/>
        <end position="200"/>
    </location>
</feature>
<evidence type="ECO:0000256" key="2">
    <source>
        <dbReference type="ARBA" id="ARBA00012483"/>
    </source>
</evidence>
<keyword evidence="10" id="KW-1185">Reference proteome</keyword>
<evidence type="ECO:0000256" key="5">
    <source>
        <dbReference type="ARBA" id="ARBA00022840"/>
    </source>
</evidence>
<dbReference type="CDD" id="cd01989">
    <property type="entry name" value="USP_STK_Ubox_N"/>
    <property type="match status" value="1"/>
</dbReference>
<accession>R0IBF0</accession>
<evidence type="ECO:0000256" key="3">
    <source>
        <dbReference type="ARBA" id="ARBA00022741"/>
    </source>
</evidence>
<dbReference type="CDD" id="cd14066">
    <property type="entry name" value="STKc_IRAK"/>
    <property type="match status" value="1"/>
</dbReference>
<feature type="compositionally biased region" description="Polar residues" evidence="7">
    <location>
        <begin position="158"/>
        <end position="179"/>
    </location>
</feature>
<dbReference type="GO" id="GO:0005524">
    <property type="term" value="F:ATP binding"/>
    <property type="evidence" value="ECO:0007669"/>
    <property type="project" value="UniProtKB-KW"/>
</dbReference>
<evidence type="ECO:0000256" key="7">
    <source>
        <dbReference type="SAM" id="MobiDB-lite"/>
    </source>
</evidence>
<dbReference type="PANTHER" id="PTHR45647">
    <property type="entry name" value="OS02G0152300 PROTEIN"/>
    <property type="match status" value="1"/>
</dbReference>
<feature type="compositionally biased region" description="Polar residues" evidence="7">
    <location>
        <begin position="221"/>
        <end position="239"/>
    </location>
</feature>
<evidence type="ECO:0000313" key="9">
    <source>
        <dbReference type="EMBL" id="EOA39799.1"/>
    </source>
</evidence>
<dbReference type="KEGG" id="crb:17898283"/>